<dbReference type="EMBL" id="MLIH01000025">
    <property type="protein sequence ID" value="OHU09026.1"/>
    <property type="molecule type" value="Genomic_DNA"/>
</dbReference>
<comment type="caution">
    <text evidence="2">The sequence shown here is derived from an EMBL/GenBank/DDBJ whole genome shotgun (WGS) entry which is preliminary data.</text>
</comment>
<name>A0ABX3BZ24_9MYCO</name>
<dbReference type="RefSeq" id="WP_070913025.1">
    <property type="nucleotide sequence ID" value="NZ_MLIC01000008.1"/>
</dbReference>
<dbReference type="PANTHER" id="PTHR36151:SF3">
    <property type="entry name" value="ER-BOUND OXYGENASE MPAB_MPAB'_RUBBER OXYGENASE CATALYTIC DOMAIN-CONTAINING PROTEIN"/>
    <property type="match status" value="1"/>
</dbReference>
<evidence type="ECO:0000313" key="3">
    <source>
        <dbReference type="Proteomes" id="UP000179621"/>
    </source>
</evidence>
<proteinExistence type="predicted"/>
<organism evidence="2 3">
    <name type="scientific">Mycobacteroides saopaulense</name>
    <dbReference type="NCBI Taxonomy" id="1578165"/>
    <lineage>
        <taxon>Bacteria</taxon>
        <taxon>Bacillati</taxon>
        <taxon>Actinomycetota</taxon>
        <taxon>Actinomycetes</taxon>
        <taxon>Mycobacteriales</taxon>
        <taxon>Mycobacteriaceae</taxon>
        <taxon>Mycobacteroides</taxon>
    </lineage>
</organism>
<dbReference type="Pfam" id="PF09995">
    <property type="entry name" value="MPAB_Lcp_cat"/>
    <property type="match status" value="1"/>
</dbReference>
<evidence type="ECO:0000259" key="1">
    <source>
        <dbReference type="Pfam" id="PF09995"/>
    </source>
</evidence>
<keyword evidence="3" id="KW-1185">Reference proteome</keyword>
<protein>
    <recommendedName>
        <fullName evidence="1">ER-bound oxygenase mpaB/mpaB'/Rubber oxygenase catalytic domain-containing protein</fullName>
    </recommendedName>
</protein>
<reference evidence="2 3" key="1">
    <citation type="submission" date="2016-10" db="EMBL/GenBank/DDBJ databases">
        <title>Evaluation of Human, Animal and Environmental Mycobacterium chelonae Isolates by Core Genome Phylogenomic Analysis, Targeted Gene Comparison, and Anti-microbial Susceptibility Patterns: A Tale of Mistaken Identities.</title>
        <authorList>
            <person name="Fogelson S.B."/>
            <person name="Camus A.C."/>
            <person name="Lorenz W."/>
            <person name="Vasireddy R."/>
            <person name="Vasireddy S."/>
            <person name="Smith T."/>
            <person name="Brown-Elliott B.A."/>
            <person name="Wallace R.J.Jr."/>
            <person name="Hasan N.A."/>
            <person name="Reischl U."/>
            <person name="Sanchez S."/>
        </authorList>
    </citation>
    <scope>NUCLEOTIDE SEQUENCE [LARGE SCALE GENOMIC DNA]</scope>
    <source>
        <strain evidence="2 3">8528</strain>
    </source>
</reference>
<evidence type="ECO:0000313" key="2">
    <source>
        <dbReference type="EMBL" id="OHU09026.1"/>
    </source>
</evidence>
<feature type="domain" description="ER-bound oxygenase mpaB/mpaB'/Rubber oxygenase catalytic" evidence="1">
    <location>
        <begin position="113"/>
        <end position="352"/>
    </location>
</feature>
<dbReference type="Proteomes" id="UP000179621">
    <property type="component" value="Unassembled WGS sequence"/>
</dbReference>
<sequence>MLDVQTMRRRSRQTSIGTARSLLTSVAGENVGRVANLVVGPVLALLVYQVEKFFDHGLLDLSPVIEVIKKEPWRLVTPIDVAFEVLRPHHFKNTRFDGVQGDPGWFGPDSAMWYVHSHGTCLMLGILNTAVADIVHQGIQAAVFEHSKLPGRDLDGNVVPGTFSTTGAPIRGGQTMAFFAGVALADSHTAESLARTVNAIHSKVKGIGSDGTPYDANEPEFFRWGYATVVDGLAAAHRRYHPKPLKGAALDRFYREYAVVGEALGGVNLPKTAAECREILNNAPSAAGVGLNDGNIAYFALTRNPMLRMWPFRYTYDLAYWLMVDMQSDVVKKAMGYKPGSRRSRWARRRLLYVLVRLAEGNGKGIEEVRKAYRRVGRTPVNPYSPRLSQPMYRDISSTGASCQPT</sequence>
<gene>
    <name evidence="2" type="ORF">BKG73_13300</name>
</gene>
<accession>A0ABX3BZ24</accession>
<dbReference type="PANTHER" id="PTHR36151">
    <property type="entry name" value="BLR2777 PROTEIN"/>
    <property type="match status" value="1"/>
</dbReference>
<dbReference type="InterPro" id="IPR018713">
    <property type="entry name" value="MPAB/Lcp_cat_dom"/>
</dbReference>